<dbReference type="Proteomes" id="UP000623090">
    <property type="component" value="Unassembled WGS sequence"/>
</dbReference>
<accession>A0ABX2AHX1</accession>
<keyword evidence="2" id="KW-0472">Membrane</keyword>
<keyword evidence="2" id="KW-1133">Transmembrane helix</keyword>
<feature type="transmembrane region" description="Helical" evidence="2">
    <location>
        <begin position="227"/>
        <end position="245"/>
    </location>
</feature>
<feature type="transmembrane region" description="Helical" evidence="2">
    <location>
        <begin position="458"/>
        <end position="483"/>
    </location>
</feature>
<feature type="region of interest" description="Disordered" evidence="1">
    <location>
        <begin position="908"/>
        <end position="929"/>
    </location>
</feature>
<gene>
    <name evidence="3" type="ORF">HNW77_16310</name>
</gene>
<feature type="transmembrane region" description="Helical" evidence="2">
    <location>
        <begin position="423"/>
        <end position="443"/>
    </location>
</feature>
<dbReference type="PANTHER" id="PTHR38454">
    <property type="entry name" value="INTEGRAL MEMBRANE PROTEIN-RELATED"/>
    <property type="match status" value="1"/>
</dbReference>
<sequence>MIVDNAKKQEKQSLIHKLSPVIYISIIPIFICIFAFSNYFLSDIALYYSGVVSGVGKKILLGEPSIDPNIGYISLALTWQGVHQLFTGHLPLWNYYEGFGQPLLGEMQAAPFFPPSWLVLLPQGVFLEHAVLQWIGALGAYLFFRKFGLSRRAALTGAIMWEVNGVFAWLQNTVFNPVAFLPWLLYFVESLFVACRNTAAWRDLTGLLCGGILMGTISLYSGFPEVVYLYCLFVLVWSIYRFFCLPERRQRLFYLGGLGVIALGTLILVTPLLIAFFEFLKQAYIGRHAATNGAADNYANMVLPASAMAHYLFPYAFGEIFAVNDRDWYDIGGYIGLVPFLVALASLFAPGRRTVKMILLGWVVFAVGTSHGMPVVHAIAMHIPGVGYAESCRFLNSGWLFCMIFACALFVDQLPGLSRAQVFRTLATALGVGGAMALFTLFLKRSTLLFVLADPDHYIRPFCITMLVLALIGAVGVLAASLLSGRRSQVVLMVLLVTEVTTWYFVPFLSYPRKGELDQPLIAFLQKNVGFNRVVNGEKQGMNPNFGSYFGIPEVNFNDLPTPLRTVDYIHAHLDPFADGTVYIQELPSLSDEQGQERRQSFREHLPNFGAAGIKYAIVNATGQPHKPVYLTKLSAGGQSFVLEAGQRYQISVPGQMLDPNMYPDTNTYVATVRVRFDTGHAKGDGVLKVSVCAGTVCSQGTKDMAVFGHKAETDIPLDHIQRFSATQPVVVTVEKVGGVHGVAFRLGVPVDEGMTLAGNAQGIPAGLMPALTLDTASSITLPAPVSYQDDYFTVYEIPDLKTYFYSDTCKVHFDTREAADVTCAEPGRLERLELFYPGWRATVDGVAAPIEADDKTFQAISLPAGQHHVVFRYAPAWLMPSLVLEGMAWFTLGAGFLVSVRRHMGRGPRAGAEAQPLAQEGTVREALH</sequence>
<evidence type="ECO:0000256" key="2">
    <source>
        <dbReference type="SAM" id="Phobius"/>
    </source>
</evidence>
<comment type="caution">
    <text evidence="3">The sequence shown here is derived from an EMBL/GenBank/DDBJ whole genome shotgun (WGS) entry which is preliminary data.</text>
</comment>
<evidence type="ECO:0000256" key="1">
    <source>
        <dbReference type="SAM" id="MobiDB-lite"/>
    </source>
</evidence>
<evidence type="ECO:0000313" key="4">
    <source>
        <dbReference type="Proteomes" id="UP000623090"/>
    </source>
</evidence>
<keyword evidence="2" id="KW-0812">Transmembrane</keyword>
<feature type="transmembrane region" description="Helical" evidence="2">
    <location>
        <begin position="394"/>
        <end position="411"/>
    </location>
</feature>
<keyword evidence="4" id="KW-1185">Reference proteome</keyword>
<evidence type="ECO:0008006" key="5">
    <source>
        <dbReference type="Google" id="ProtNLM"/>
    </source>
</evidence>
<reference evidence="3 4" key="1">
    <citation type="journal article" date="2020" name="Microorganisms">
        <title>Description of Komagataeibacter melaceti sp. nov. and Komagataeibacter melomenusus sp. nov. Isolated from Apple Cider Vinegar.</title>
        <authorList>
            <person name="Maric L."/>
            <person name="Cleenwerck I."/>
            <person name="Accetto T."/>
            <person name="Vandamme P."/>
            <person name="Trcek J."/>
        </authorList>
    </citation>
    <scope>NUCLEOTIDE SEQUENCE [LARGE SCALE GENOMIC DNA]</scope>
    <source>
        <strain evidence="3 4">AV436</strain>
    </source>
</reference>
<name>A0ABX2AHX1_9PROT</name>
<evidence type="ECO:0000313" key="3">
    <source>
        <dbReference type="EMBL" id="NPC67906.1"/>
    </source>
</evidence>
<feature type="transmembrane region" description="Helical" evidence="2">
    <location>
        <begin position="21"/>
        <end position="41"/>
    </location>
</feature>
<feature type="transmembrane region" description="Helical" evidence="2">
    <location>
        <begin position="125"/>
        <end position="144"/>
    </location>
</feature>
<feature type="transmembrane region" description="Helical" evidence="2">
    <location>
        <begin position="490"/>
        <end position="511"/>
    </location>
</feature>
<dbReference type="InterPro" id="IPR018580">
    <property type="entry name" value="Uncharacterised_YfhO"/>
</dbReference>
<organism evidence="3 4">
    <name type="scientific">Komagataeibacter melomenusus</name>
    <dbReference type="NCBI Taxonomy" id="2766578"/>
    <lineage>
        <taxon>Bacteria</taxon>
        <taxon>Pseudomonadati</taxon>
        <taxon>Pseudomonadota</taxon>
        <taxon>Alphaproteobacteria</taxon>
        <taxon>Acetobacterales</taxon>
        <taxon>Acetobacteraceae</taxon>
        <taxon>Komagataeibacter</taxon>
    </lineage>
</organism>
<feature type="transmembrane region" description="Helical" evidence="2">
    <location>
        <begin position="357"/>
        <end position="382"/>
    </location>
</feature>
<feature type="transmembrane region" description="Helical" evidence="2">
    <location>
        <begin position="331"/>
        <end position="350"/>
    </location>
</feature>
<feature type="transmembrane region" description="Helical" evidence="2">
    <location>
        <begin position="252"/>
        <end position="277"/>
    </location>
</feature>
<dbReference type="PANTHER" id="PTHR38454:SF1">
    <property type="entry name" value="INTEGRAL MEMBRANE PROTEIN"/>
    <property type="match status" value="1"/>
</dbReference>
<feature type="transmembrane region" description="Helical" evidence="2">
    <location>
        <begin position="878"/>
        <end position="901"/>
    </location>
</feature>
<dbReference type="EMBL" id="JABJWC010000070">
    <property type="protein sequence ID" value="NPC67906.1"/>
    <property type="molecule type" value="Genomic_DNA"/>
</dbReference>
<dbReference type="RefSeq" id="WP_172159065.1">
    <property type="nucleotide sequence ID" value="NZ_JABJWC010000070.1"/>
</dbReference>
<protein>
    <recommendedName>
        <fullName evidence="5">YfhO family protein</fullName>
    </recommendedName>
</protein>
<proteinExistence type="predicted"/>